<name>A0A9W8I4R8_9FUNG</name>
<evidence type="ECO:0000313" key="2">
    <source>
        <dbReference type="Proteomes" id="UP001140094"/>
    </source>
</evidence>
<evidence type="ECO:0000313" key="1">
    <source>
        <dbReference type="EMBL" id="KAJ2805738.1"/>
    </source>
</evidence>
<dbReference type="GO" id="GO:0005634">
    <property type="term" value="C:nucleus"/>
    <property type="evidence" value="ECO:0007669"/>
    <property type="project" value="TreeGrafter"/>
</dbReference>
<dbReference type="Gene3D" id="2.40.50.100">
    <property type="match status" value="1"/>
</dbReference>
<comment type="caution">
    <text evidence="1">The sequence shown here is derived from an EMBL/GenBank/DDBJ whole genome shotgun (WGS) entry which is preliminary data.</text>
</comment>
<evidence type="ECO:0008006" key="3">
    <source>
        <dbReference type="Google" id="ProtNLM"/>
    </source>
</evidence>
<dbReference type="InterPro" id="IPR039169">
    <property type="entry name" value="Abitram"/>
</dbReference>
<dbReference type="InterPro" id="IPR011053">
    <property type="entry name" value="Single_hybrid_motif"/>
</dbReference>
<dbReference type="AlphaFoldDB" id="A0A9W8I4R8"/>
<accession>A0A9W8I4R8</accession>
<organism evidence="1 2">
    <name type="scientific">Coemansia guatemalensis</name>
    <dbReference type="NCBI Taxonomy" id="2761395"/>
    <lineage>
        <taxon>Eukaryota</taxon>
        <taxon>Fungi</taxon>
        <taxon>Fungi incertae sedis</taxon>
        <taxon>Zoopagomycota</taxon>
        <taxon>Kickxellomycotina</taxon>
        <taxon>Kickxellomycetes</taxon>
        <taxon>Kickxellales</taxon>
        <taxon>Kickxellaceae</taxon>
        <taxon>Coemansia</taxon>
    </lineage>
</organism>
<dbReference type="SUPFAM" id="SSF51230">
    <property type="entry name" value="Single hybrid motif"/>
    <property type="match status" value="1"/>
</dbReference>
<reference evidence="1" key="1">
    <citation type="submission" date="2022-07" db="EMBL/GenBank/DDBJ databases">
        <title>Phylogenomic reconstructions and comparative analyses of Kickxellomycotina fungi.</title>
        <authorList>
            <person name="Reynolds N.K."/>
            <person name="Stajich J.E."/>
            <person name="Barry K."/>
            <person name="Grigoriev I.V."/>
            <person name="Crous P."/>
            <person name="Smith M.E."/>
        </authorList>
    </citation>
    <scope>NUCLEOTIDE SEQUENCE</scope>
    <source>
        <strain evidence="1">NRRL 1565</strain>
    </source>
</reference>
<sequence length="129" mass="14370">MAERPHCSKQVSLAHCHPLLDPVQSVRFGAITKVEFAESVRQSVIKGKGKKQSLRLMPDTRICFIHTASGRVFEIRAAIKGMLMEWNASLELNPQLLTTNPEREGFVAIIKPPTDDSEKILSECVSEVV</sequence>
<gene>
    <name evidence="1" type="ORF">H4R20_001973</name>
</gene>
<keyword evidence="2" id="KW-1185">Reference proteome</keyword>
<proteinExistence type="predicted"/>
<protein>
    <recommendedName>
        <fullName evidence="3">Protein Abitram</fullName>
    </recommendedName>
</protein>
<dbReference type="OrthoDB" id="48130at2759"/>
<dbReference type="Proteomes" id="UP001140094">
    <property type="component" value="Unassembled WGS sequence"/>
</dbReference>
<dbReference type="PANTHER" id="PTHR13651">
    <property type="entry name" value="PROTEIN ABITRAM"/>
    <property type="match status" value="1"/>
</dbReference>
<dbReference type="EMBL" id="JANBUO010000261">
    <property type="protein sequence ID" value="KAJ2805738.1"/>
    <property type="molecule type" value="Genomic_DNA"/>
</dbReference>
<dbReference type="PANTHER" id="PTHR13651:SF0">
    <property type="entry name" value="PROTEIN ABITRAM"/>
    <property type="match status" value="1"/>
</dbReference>